<proteinExistence type="predicted"/>
<sequence length="559" mass="59883">MAAAMESSMKIEKLGEDNHLTWFADVEQVLKIRDCWEAIQSDPSETVATALTGATAIPSKADLTLTLTATDTTPEQKAEVRVLLRALEWRRKDEVAMAIMHLNVQPIHHATFRVSGSARAVWMQLQQTFRSRGLARAMEMRRQLASMQKTEREGMTEYLNRGSMLRYEMRQLGQEPNEMDLVAALLSGFPAEYETTVQLLEVLEITTLCGITDRLITAEVKLKRHATNREAAALASAQAYVDPTARGHPHPPYSDQRVRYGCGRTGHIRRNCPTHAHNLPRGDASRAWDRGPHVHWGPPTPPRNDGHNGHGRGGAPPGGGLAIMAIGTTAEDADAQGGGQGDTEDAPLRRDENAGGANVAVGPTAEVHDSDPAAAELDERALVAVGTSALAATADDPTYQTDWIIDSGASHHMTGNRDALVGIRATNPVHITVASGLTTIGTTAGTAVVDLDTDFGVTTTTLQDVLLAPGLAVNLFSIKAIMTHGCSAFFSNGGVTVNTTANVAFHGRARGYVLVLQLAHSAPGRGQVEDDGSAAAAVGIRVWHNRLAHPGREATLRTQ</sequence>
<organism evidence="1 2">
    <name type="scientific">Pyropia yezoensis</name>
    <name type="common">Susabi-nori</name>
    <name type="synonym">Porphyra yezoensis</name>
    <dbReference type="NCBI Taxonomy" id="2788"/>
    <lineage>
        <taxon>Eukaryota</taxon>
        <taxon>Rhodophyta</taxon>
        <taxon>Bangiophyceae</taxon>
        <taxon>Bangiales</taxon>
        <taxon>Bangiaceae</taxon>
        <taxon>Pyropia</taxon>
    </lineage>
</organism>
<evidence type="ECO:0000313" key="1">
    <source>
        <dbReference type="EMBL" id="KAK1859850.1"/>
    </source>
</evidence>
<reference evidence="1" key="1">
    <citation type="submission" date="2019-11" db="EMBL/GenBank/DDBJ databases">
        <title>Nori genome reveals adaptations in red seaweeds to the harsh intertidal environment.</title>
        <authorList>
            <person name="Wang D."/>
            <person name="Mao Y."/>
        </authorList>
    </citation>
    <scope>NUCLEOTIDE SEQUENCE</scope>
    <source>
        <tissue evidence="1">Gametophyte</tissue>
    </source>
</reference>
<keyword evidence="2" id="KW-1185">Reference proteome</keyword>
<dbReference type="Proteomes" id="UP000798662">
    <property type="component" value="Chromosome 1"/>
</dbReference>
<dbReference type="EMBL" id="CM020618">
    <property type="protein sequence ID" value="KAK1859850.1"/>
    <property type="molecule type" value="Genomic_DNA"/>
</dbReference>
<protein>
    <submittedName>
        <fullName evidence="1">Uncharacterized protein</fullName>
    </submittedName>
</protein>
<name>A0ACC3BQ35_PYRYE</name>
<comment type="caution">
    <text evidence="1">The sequence shown here is derived from an EMBL/GenBank/DDBJ whole genome shotgun (WGS) entry which is preliminary data.</text>
</comment>
<gene>
    <name evidence="1" type="ORF">I4F81_002443</name>
</gene>
<accession>A0ACC3BQ35</accession>
<evidence type="ECO:0000313" key="2">
    <source>
        <dbReference type="Proteomes" id="UP000798662"/>
    </source>
</evidence>